<evidence type="ECO:0000256" key="2">
    <source>
        <dbReference type="SAM" id="Phobius"/>
    </source>
</evidence>
<feature type="region of interest" description="Disordered" evidence="1">
    <location>
        <begin position="475"/>
        <end position="508"/>
    </location>
</feature>
<evidence type="ECO:0000313" key="3">
    <source>
        <dbReference type="EMBL" id="OAP57723.1"/>
    </source>
</evidence>
<name>A0A178ZEW5_9EURO</name>
<evidence type="ECO:0000313" key="4">
    <source>
        <dbReference type="Proteomes" id="UP000078343"/>
    </source>
</evidence>
<sequence length="508" mass="55340">MPPLGAPRDQVVENTPTTAARLSAQWRSPRDIIAVLLLLGPEIVQTAIAQLAGRAWTPVPFSFGWVTYSCSMLLSTIEGETGGQLMPNHREPILVVNAQNGHSRTTNSWVLCKLFDFLNDEIDKEMAIEGSHPPEPPKGEAAVDRTNNGPHTSERTKDNVATGKQKEKPHTAERLNVDKPDEDEATAESHASRRLANGRVANDETTDEQNTFRPPEPEIEPAEHPKRPWEALRVVVYRVDKGRKSEQGIPSLDWVWFCGGAVIIIQLAVSILPWAMDGDWAPFLVTSTGNCLAVCGASLPQWRKEKWANYSRTKGSSTVTLTRGNGTRTAVVIVAARDAGLDLEILARNSRVAVPSLATRCATAILALCWILLAITVADLFGIGLLGSVYTLVAAGASRSPACLGLHFEKKKEEEEFCGPKVPDVLQKVQRKKAEYGSCVGTSLIKVFFPGGLRATGDDLKFWRNELSGISSGNHHGEFVHVSETKPNNDGAKSPPSEERGKRADALD</sequence>
<dbReference type="RefSeq" id="XP_018691090.1">
    <property type="nucleotide sequence ID" value="XM_018839969.1"/>
</dbReference>
<dbReference type="Proteomes" id="UP000078343">
    <property type="component" value="Unassembled WGS sequence"/>
</dbReference>
<gene>
    <name evidence="3" type="ORF">AYL99_08461</name>
</gene>
<keyword evidence="2" id="KW-0472">Membrane</keyword>
<dbReference type="AlphaFoldDB" id="A0A178ZEW5"/>
<feature type="compositionally biased region" description="Basic and acidic residues" evidence="1">
    <location>
        <begin position="152"/>
        <end position="179"/>
    </location>
</feature>
<feature type="transmembrane region" description="Helical" evidence="2">
    <location>
        <begin position="365"/>
        <end position="393"/>
    </location>
</feature>
<protein>
    <submittedName>
        <fullName evidence="3">Uncharacterized protein</fullName>
    </submittedName>
</protein>
<evidence type="ECO:0000256" key="1">
    <source>
        <dbReference type="SAM" id="MobiDB-lite"/>
    </source>
</evidence>
<keyword evidence="2" id="KW-0812">Transmembrane</keyword>
<dbReference type="GeneID" id="30012629"/>
<accession>A0A178ZEW5</accession>
<keyword evidence="4" id="KW-1185">Reference proteome</keyword>
<comment type="caution">
    <text evidence="3">The sequence shown here is derived from an EMBL/GenBank/DDBJ whole genome shotgun (WGS) entry which is preliminary data.</text>
</comment>
<dbReference type="OrthoDB" id="1937642at2759"/>
<organism evidence="3 4">
    <name type="scientific">Fonsecaea erecta</name>
    <dbReference type="NCBI Taxonomy" id="1367422"/>
    <lineage>
        <taxon>Eukaryota</taxon>
        <taxon>Fungi</taxon>
        <taxon>Dikarya</taxon>
        <taxon>Ascomycota</taxon>
        <taxon>Pezizomycotina</taxon>
        <taxon>Eurotiomycetes</taxon>
        <taxon>Chaetothyriomycetidae</taxon>
        <taxon>Chaetothyriales</taxon>
        <taxon>Herpotrichiellaceae</taxon>
        <taxon>Fonsecaea</taxon>
    </lineage>
</organism>
<proteinExistence type="predicted"/>
<keyword evidence="2" id="KW-1133">Transmembrane helix</keyword>
<feature type="region of interest" description="Disordered" evidence="1">
    <location>
        <begin position="128"/>
        <end position="225"/>
    </location>
</feature>
<dbReference type="STRING" id="1367422.A0A178ZEW5"/>
<feature type="transmembrane region" description="Helical" evidence="2">
    <location>
        <begin position="280"/>
        <end position="299"/>
    </location>
</feature>
<feature type="compositionally biased region" description="Basic and acidic residues" evidence="1">
    <location>
        <begin position="475"/>
        <end position="484"/>
    </location>
</feature>
<feature type="transmembrane region" description="Helical" evidence="2">
    <location>
        <begin position="254"/>
        <end position="274"/>
    </location>
</feature>
<feature type="compositionally biased region" description="Basic and acidic residues" evidence="1">
    <location>
        <begin position="496"/>
        <end position="508"/>
    </location>
</feature>
<dbReference type="EMBL" id="LVYI01000007">
    <property type="protein sequence ID" value="OAP57723.1"/>
    <property type="molecule type" value="Genomic_DNA"/>
</dbReference>
<reference evidence="3 4" key="1">
    <citation type="submission" date="2016-04" db="EMBL/GenBank/DDBJ databases">
        <title>Draft genome of Fonsecaea erecta CBS 125763.</title>
        <authorList>
            <person name="Weiss V.A."/>
            <person name="Vicente V.A."/>
            <person name="Raittz R.T."/>
            <person name="Moreno L.F."/>
            <person name="De Souza E.M."/>
            <person name="Pedrosa F.O."/>
            <person name="Steffens M.B."/>
            <person name="Faoro H."/>
            <person name="Tadra-Sfeir M.Z."/>
            <person name="Najafzadeh M.J."/>
            <person name="Felipe M.S."/>
            <person name="Teixeira M."/>
            <person name="Sun J."/>
            <person name="Xi L."/>
            <person name="Gomes R."/>
            <person name="De Azevedo C.M."/>
            <person name="Salgado C.G."/>
            <person name="Da Silva M.B."/>
            <person name="Nascimento M.F."/>
            <person name="Queiroz-Telles F."/>
            <person name="Attili D.S."/>
            <person name="Gorbushina A."/>
        </authorList>
    </citation>
    <scope>NUCLEOTIDE SEQUENCE [LARGE SCALE GENOMIC DNA]</scope>
    <source>
        <strain evidence="3 4">CBS 125763</strain>
    </source>
</reference>